<sequence>MARSSLAPVLLLAAAALMLKQFTFVPSPSQVARTEMQQAQAAVVAAGVSGLTAMPQAAFAARVEEDDEGFDLRILAVLALPLFGISWALFNVWRVAFRQVVRIGESAKGNPL</sequence>
<feature type="transmembrane region" description="Helical" evidence="8">
    <location>
        <begin position="72"/>
        <end position="90"/>
    </location>
</feature>
<evidence type="ECO:0000256" key="7">
    <source>
        <dbReference type="ARBA" id="ARBA00023276"/>
    </source>
</evidence>
<evidence type="ECO:0000256" key="6">
    <source>
        <dbReference type="ARBA" id="ARBA00023136"/>
    </source>
</evidence>
<dbReference type="Proteomes" id="UP001642464">
    <property type="component" value="Unassembled WGS sequence"/>
</dbReference>
<gene>
    <name evidence="10" type="ORF">SCF082_LOCUS35003</name>
</gene>
<feature type="signal peptide" evidence="9">
    <location>
        <begin position="1"/>
        <end position="21"/>
    </location>
</feature>
<reference evidence="10 11" key="1">
    <citation type="submission" date="2024-02" db="EMBL/GenBank/DDBJ databases">
        <authorList>
            <person name="Chen Y."/>
            <person name="Shah S."/>
            <person name="Dougan E. K."/>
            <person name="Thang M."/>
            <person name="Chan C."/>
        </authorList>
    </citation>
    <scope>NUCLEOTIDE SEQUENCE [LARGE SCALE GENOMIC DNA]</scope>
</reference>
<evidence type="ECO:0000256" key="9">
    <source>
        <dbReference type="SAM" id="SignalP"/>
    </source>
</evidence>
<evidence type="ECO:0000313" key="11">
    <source>
        <dbReference type="Proteomes" id="UP001642464"/>
    </source>
</evidence>
<dbReference type="EMBL" id="CAXAMM010032788">
    <property type="protein sequence ID" value="CAK9070280.1"/>
    <property type="molecule type" value="Genomic_DNA"/>
</dbReference>
<keyword evidence="3 8" id="KW-0812">Transmembrane</keyword>
<accession>A0ABP0P6G8</accession>
<evidence type="ECO:0000256" key="8">
    <source>
        <dbReference type="SAM" id="Phobius"/>
    </source>
</evidence>
<keyword evidence="9" id="KW-0732">Signal</keyword>
<comment type="subcellular location">
    <subcellularLocation>
        <location evidence="1">Membrane</location>
    </subcellularLocation>
</comment>
<name>A0ABP0P6G8_9DINO</name>
<feature type="transmembrane region" description="Helical" evidence="8">
    <location>
        <begin position="41"/>
        <end position="60"/>
    </location>
</feature>
<keyword evidence="4 8" id="KW-1133">Transmembrane helix</keyword>
<dbReference type="InterPro" id="IPR009388">
    <property type="entry name" value="PSII_PsbY"/>
</dbReference>
<proteinExistence type="inferred from homology"/>
<evidence type="ECO:0000256" key="3">
    <source>
        <dbReference type="ARBA" id="ARBA00022692"/>
    </source>
</evidence>
<keyword evidence="2" id="KW-0602">Photosynthesis</keyword>
<evidence type="ECO:0000313" key="10">
    <source>
        <dbReference type="EMBL" id="CAK9070280.1"/>
    </source>
</evidence>
<evidence type="ECO:0000256" key="4">
    <source>
        <dbReference type="ARBA" id="ARBA00022989"/>
    </source>
</evidence>
<evidence type="ECO:0008006" key="12">
    <source>
        <dbReference type="Google" id="ProtNLM"/>
    </source>
</evidence>
<keyword evidence="6 8" id="KW-0472">Membrane</keyword>
<feature type="chain" id="PRO_5046733246" description="Photosystem II protein Y" evidence="9">
    <location>
        <begin position="22"/>
        <end position="112"/>
    </location>
</feature>
<evidence type="ECO:0000256" key="1">
    <source>
        <dbReference type="ARBA" id="ARBA00004370"/>
    </source>
</evidence>
<protein>
    <recommendedName>
        <fullName evidence="12">Photosystem II protein Y</fullName>
    </recommendedName>
</protein>
<dbReference type="HAMAP" id="MF_00717">
    <property type="entry name" value="PSII_PsbY"/>
    <property type="match status" value="1"/>
</dbReference>
<evidence type="ECO:0000256" key="5">
    <source>
        <dbReference type="ARBA" id="ARBA00023078"/>
    </source>
</evidence>
<comment type="caution">
    <text evidence="10">The sequence shown here is derived from an EMBL/GenBank/DDBJ whole genome shotgun (WGS) entry which is preliminary data.</text>
</comment>
<dbReference type="Pfam" id="PF06298">
    <property type="entry name" value="PsbY"/>
    <property type="match status" value="1"/>
</dbReference>
<evidence type="ECO:0000256" key="2">
    <source>
        <dbReference type="ARBA" id="ARBA00022531"/>
    </source>
</evidence>
<keyword evidence="11" id="KW-1185">Reference proteome</keyword>
<keyword evidence="5" id="KW-0793">Thylakoid</keyword>
<keyword evidence="7" id="KW-0604">Photosystem II</keyword>
<organism evidence="10 11">
    <name type="scientific">Durusdinium trenchii</name>
    <dbReference type="NCBI Taxonomy" id="1381693"/>
    <lineage>
        <taxon>Eukaryota</taxon>
        <taxon>Sar</taxon>
        <taxon>Alveolata</taxon>
        <taxon>Dinophyceae</taxon>
        <taxon>Suessiales</taxon>
        <taxon>Symbiodiniaceae</taxon>
        <taxon>Durusdinium</taxon>
    </lineage>
</organism>